<evidence type="ECO:0000259" key="1">
    <source>
        <dbReference type="PROSITE" id="PS50076"/>
    </source>
</evidence>
<evidence type="ECO:0000313" key="3">
    <source>
        <dbReference type="Proteomes" id="UP001374535"/>
    </source>
</evidence>
<dbReference type="PRINTS" id="PR00625">
    <property type="entry name" value="JDOMAIN"/>
</dbReference>
<dbReference type="PROSITE" id="PS50076">
    <property type="entry name" value="DNAJ_2"/>
    <property type="match status" value="1"/>
</dbReference>
<feature type="domain" description="J" evidence="1">
    <location>
        <begin position="46"/>
        <end position="108"/>
    </location>
</feature>
<dbReference type="AlphaFoldDB" id="A0AAQ3S8W5"/>
<name>A0AAQ3S8W5_VIGMU</name>
<dbReference type="InterPro" id="IPR001623">
    <property type="entry name" value="DnaJ_domain"/>
</dbReference>
<dbReference type="PANTHER" id="PTHR45000">
    <property type="entry name" value="CHAPERONE DNAJ-DOMAIN SUPERFAMILY PROTEIN"/>
    <property type="match status" value="1"/>
</dbReference>
<organism evidence="2 3">
    <name type="scientific">Vigna mungo</name>
    <name type="common">Black gram</name>
    <name type="synonym">Phaseolus mungo</name>
    <dbReference type="NCBI Taxonomy" id="3915"/>
    <lineage>
        <taxon>Eukaryota</taxon>
        <taxon>Viridiplantae</taxon>
        <taxon>Streptophyta</taxon>
        <taxon>Embryophyta</taxon>
        <taxon>Tracheophyta</taxon>
        <taxon>Spermatophyta</taxon>
        <taxon>Magnoliopsida</taxon>
        <taxon>eudicotyledons</taxon>
        <taxon>Gunneridae</taxon>
        <taxon>Pentapetalae</taxon>
        <taxon>rosids</taxon>
        <taxon>fabids</taxon>
        <taxon>Fabales</taxon>
        <taxon>Fabaceae</taxon>
        <taxon>Papilionoideae</taxon>
        <taxon>50 kb inversion clade</taxon>
        <taxon>NPAAA clade</taxon>
        <taxon>indigoferoid/millettioid clade</taxon>
        <taxon>Phaseoleae</taxon>
        <taxon>Vigna</taxon>
    </lineage>
</organism>
<accession>A0AAQ3S8W5</accession>
<reference evidence="2 3" key="1">
    <citation type="journal article" date="2023" name="Life. Sci Alliance">
        <title>Evolutionary insights into 3D genome organization and epigenetic landscape of Vigna mungo.</title>
        <authorList>
            <person name="Junaid A."/>
            <person name="Singh B."/>
            <person name="Bhatia S."/>
        </authorList>
    </citation>
    <scope>NUCLEOTIDE SEQUENCE [LARGE SCALE GENOMIC DNA]</scope>
    <source>
        <strain evidence="2">Urdbean</strain>
    </source>
</reference>
<gene>
    <name evidence="2" type="ORF">V8G54_008085</name>
</gene>
<dbReference type="Proteomes" id="UP001374535">
    <property type="component" value="Chromosome 2"/>
</dbReference>
<dbReference type="Pfam" id="PF00226">
    <property type="entry name" value="DnaJ"/>
    <property type="match status" value="1"/>
</dbReference>
<dbReference type="Gene3D" id="1.10.287.110">
    <property type="entry name" value="DnaJ domain"/>
    <property type="match status" value="1"/>
</dbReference>
<proteinExistence type="predicted"/>
<dbReference type="SUPFAM" id="SSF46565">
    <property type="entry name" value="Chaperone J-domain"/>
    <property type="match status" value="1"/>
</dbReference>
<keyword evidence="3" id="KW-1185">Reference proteome</keyword>
<dbReference type="InterPro" id="IPR036869">
    <property type="entry name" value="J_dom_sf"/>
</dbReference>
<sequence length="109" mass="12367">MPLVILVDQEEQAQLDNFPDLTKNPQNGEFTKGGRDCSICIGSSGRDFEVVNQSESFEERHALGEGMTAFRTKAKEYHPDQNQDNIEAAEAKFKEVLTSYEAIKKERRN</sequence>
<evidence type="ECO:0000313" key="2">
    <source>
        <dbReference type="EMBL" id="WVZ20763.1"/>
    </source>
</evidence>
<dbReference type="EMBL" id="CP144699">
    <property type="protein sequence ID" value="WVZ20763.1"/>
    <property type="molecule type" value="Genomic_DNA"/>
</dbReference>
<dbReference type="CDD" id="cd06257">
    <property type="entry name" value="DnaJ"/>
    <property type="match status" value="1"/>
</dbReference>
<dbReference type="PANTHER" id="PTHR45000:SF5">
    <property type="entry name" value="CHAPERONE DNAJ-DOMAIN SUPERFAMILY PROTEIN"/>
    <property type="match status" value="1"/>
</dbReference>
<protein>
    <recommendedName>
        <fullName evidence="1">J domain-containing protein</fullName>
    </recommendedName>
</protein>